<dbReference type="AlphaFoldDB" id="A0A0F9MTW3"/>
<feature type="region of interest" description="Disordered" evidence="1">
    <location>
        <begin position="54"/>
        <end position="86"/>
    </location>
</feature>
<feature type="compositionally biased region" description="Polar residues" evidence="1">
    <location>
        <begin position="72"/>
        <end position="86"/>
    </location>
</feature>
<evidence type="ECO:0000256" key="1">
    <source>
        <dbReference type="SAM" id="MobiDB-lite"/>
    </source>
</evidence>
<sequence>MDSNNVVYGRLTFKYLEEILDLPENVKIVNIHSGAFIHEHNAVHIILSHPSFKEVPDKQPVPRMSWPEIDSCRNSQETTSSPQSAS</sequence>
<comment type="caution">
    <text evidence="2">The sequence shown here is derived from an EMBL/GenBank/DDBJ whole genome shotgun (WGS) entry which is preliminary data.</text>
</comment>
<evidence type="ECO:0000313" key="2">
    <source>
        <dbReference type="EMBL" id="KKN09219.1"/>
    </source>
</evidence>
<dbReference type="EMBL" id="LAZR01004373">
    <property type="protein sequence ID" value="KKN09219.1"/>
    <property type="molecule type" value="Genomic_DNA"/>
</dbReference>
<name>A0A0F9MTW3_9ZZZZ</name>
<reference evidence="2" key="1">
    <citation type="journal article" date="2015" name="Nature">
        <title>Complex archaea that bridge the gap between prokaryotes and eukaryotes.</title>
        <authorList>
            <person name="Spang A."/>
            <person name="Saw J.H."/>
            <person name="Jorgensen S.L."/>
            <person name="Zaremba-Niedzwiedzka K."/>
            <person name="Martijn J."/>
            <person name="Lind A.E."/>
            <person name="van Eijk R."/>
            <person name="Schleper C."/>
            <person name="Guy L."/>
            <person name="Ettema T.J."/>
        </authorList>
    </citation>
    <scope>NUCLEOTIDE SEQUENCE</scope>
</reference>
<organism evidence="2">
    <name type="scientific">marine sediment metagenome</name>
    <dbReference type="NCBI Taxonomy" id="412755"/>
    <lineage>
        <taxon>unclassified sequences</taxon>
        <taxon>metagenomes</taxon>
        <taxon>ecological metagenomes</taxon>
    </lineage>
</organism>
<protein>
    <submittedName>
        <fullName evidence="2">Uncharacterized protein</fullName>
    </submittedName>
</protein>
<gene>
    <name evidence="2" type="ORF">LCGC14_1048870</name>
</gene>
<accession>A0A0F9MTW3</accession>
<proteinExistence type="predicted"/>